<keyword evidence="4" id="KW-0413">Isomerase</keyword>
<comment type="similarity">
    <text evidence="1">Belongs to the phosphoglycerate mutase family. BPG-dependent PGAM subfamily.</text>
</comment>
<dbReference type="InterPro" id="IPR005952">
    <property type="entry name" value="Phosphogly_mut1"/>
</dbReference>
<evidence type="ECO:0000256" key="4">
    <source>
        <dbReference type="ARBA" id="ARBA00023235"/>
    </source>
</evidence>
<dbReference type="InterPro" id="IPR029033">
    <property type="entry name" value="His_PPase_superfam"/>
</dbReference>
<dbReference type="GO" id="GO:0004619">
    <property type="term" value="F:phosphoglycerate mutase activity"/>
    <property type="evidence" value="ECO:0007669"/>
    <property type="project" value="UniProtKB-EC"/>
</dbReference>
<organism evidence="8 9">
    <name type="scientific">Triparma retinervis</name>
    <dbReference type="NCBI Taxonomy" id="2557542"/>
    <lineage>
        <taxon>Eukaryota</taxon>
        <taxon>Sar</taxon>
        <taxon>Stramenopiles</taxon>
        <taxon>Ochrophyta</taxon>
        <taxon>Bolidophyceae</taxon>
        <taxon>Parmales</taxon>
        <taxon>Triparmaceae</taxon>
        <taxon>Triparma</taxon>
    </lineage>
</organism>
<evidence type="ECO:0000256" key="7">
    <source>
        <dbReference type="SAM" id="MobiDB-lite"/>
    </source>
</evidence>
<feature type="binding site" evidence="5">
    <location>
        <position position="99"/>
    </location>
    <ligand>
        <name>substrate</name>
    </ligand>
</feature>
<name>A0A9W7FBV3_9STRA</name>
<evidence type="ECO:0000313" key="9">
    <source>
        <dbReference type="Proteomes" id="UP001165082"/>
    </source>
</evidence>
<protein>
    <recommendedName>
        <fullName evidence="2">phosphoglycerate mutase (2,3-diphosphoglycerate-dependent)</fullName>
        <ecNumber evidence="2">5.4.2.11</ecNumber>
    </recommendedName>
</protein>
<evidence type="ECO:0000256" key="2">
    <source>
        <dbReference type="ARBA" id="ARBA00012028"/>
    </source>
</evidence>
<feature type="binding site" evidence="5">
    <location>
        <begin position="88"/>
        <end position="91"/>
    </location>
    <ligand>
        <name>substrate</name>
    </ligand>
</feature>
<dbReference type="AlphaFoldDB" id="A0A9W7FBV3"/>
<dbReference type="InterPro" id="IPR013078">
    <property type="entry name" value="His_Pase_superF_clade-1"/>
</dbReference>
<evidence type="ECO:0000256" key="6">
    <source>
        <dbReference type="PIRSR" id="PIRSR613078-3"/>
    </source>
</evidence>
<comment type="caution">
    <text evidence="8">The sequence shown here is derived from an EMBL/GenBank/DDBJ whole genome shotgun (WGS) entry which is preliminary data.</text>
</comment>
<dbReference type="Pfam" id="PF00300">
    <property type="entry name" value="His_Phos_1"/>
    <property type="match status" value="1"/>
</dbReference>
<dbReference type="CDD" id="cd07067">
    <property type="entry name" value="HP_PGM_like"/>
    <property type="match status" value="1"/>
</dbReference>
<evidence type="ECO:0000256" key="5">
    <source>
        <dbReference type="PIRSR" id="PIRSR613078-2"/>
    </source>
</evidence>
<sequence length="385" mass="41691">MHTATSRLSRWTNIDLSNRGILQAHAAGKALEEYRDAEGESLKIDSCFCSLLVRAERTLDIMATEMKLKDQGSAAYKVPVTYSWRLNERHYGNLVGRSKVEAEAEYGVSQLGQWRNGWDTPPPAMDERTMEDWKRSRHCMTVTQVKDAASTRLITMREGLNYVNSSFSEPQEIPRVTGNKKENVFDEANPTTSNWLNVMTAKMPATESLKDTCARVLPLLRYGLAPRVLRGETVLLSAHANTIRSLLYHLDPAVTENGMKGVKIPSAAPLIATFSGGGEEAVGGMRNVGELDERTGIRGEWVTSEGIEEQSFYDQHCGSDDSGGSEGPSSEGSGSEGSGSEGSGSGGSGSCGSNSKPNSSSQHCVSVGPSRGSGSEYKKPLPRFV</sequence>
<evidence type="ECO:0000256" key="1">
    <source>
        <dbReference type="ARBA" id="ARBA00006717"/>
    </source>
</evidence>
<accession>A0A9W7FBV3</accession>
<reference evidence="8" key="1">
    <citation type="submission" date="2022-07" db="EMBL/GenBank/DDBJ databases">
        <title>Genome analysis of Parmales, a sister group of diatoms, reveals the evolutionary specialization of diatoms from phago-mixotrophs to photoautotrophs.</title>
        <authorList>
            <person name="Ban H."/>
            <person name="Sato S."/>
            <person name="Yoshikawa S."/>
            <person name="Kazumasa Y."/>
            <person name="Nakamura Y."/>
            <person name="Ichinomiya M."/>
            <person name="Saitoh K."/>
            <person name="Sato N."/>
            <person name="Blanc-Mathieu R."/>
            <person name="Endo H."/>
            <person name="Kuwata A."/>
            <person name="Ogata H."/>
        </authorList>
    </citation>
    <scope>NUCLEOTIDE SEQUENCE</scope>
</reference>
<proteinExistence type="inferred from homology"/>
<keyword evidence="9" id="KW-1185">Reference proteome</keyword>
<feature type="compositionally biased region" description="Low complexity" evidence="7">
    <location>
        <begin position="351"/>
        <end position="361"/>
    </location>
</feature>
<feature type="region of interest" description="Disordered" evidence="7">
    <location>
        <begin position="314"/>
        <end position="385"/>
    </location>
</feature>
<evidence type="ECO:0000313" key="8">
    <source>
        <dbReference type="EMBL" id="GMI09315.1"/>
    </source>
</evidence>
<dbReference type="Proteomes" id="UP001165082">
    <property type="component" value="Unassembled WGS sequence"/>
</dbReference>
<feature type="site" description="Transition state stabilizer" evidence="6">
    <location>
        <position position="239"/>
    </location>
</feature>
<dbReference type="EC" id="5.4.2.11" evidence="2"/>
<dbReference type="PANTHER" id="PTHR11931">
    <property type="entry name" value="PHOSPHOGLYCERATE MUTASE"/>
    <property type="match status" value="1"/>
</dbReference>
<dbReference type="SUPFAM" id="SSF53254">
    <property type="entry name" value="Phosphoglycerate mutase-like"/>
    <property type="match status" value="1"/>
</dbReference>
<dbReference type="NCBIfam" id="TIGR01258">
    <property type="entry name" value="pgm_1"/>
    <property type="match status" value="1"/>
</dbReference>
<evidence type="ECO:0000256" key="3">
    <source>
        <dbReference type="ARBA" id="ARBA00023152"/>
    </source>
</evidence>
<feature type="binding site" evidence="5">
    <location>
        <position position="54"/>
    </location>
    <ligand>
        <name>substrate</name>
    </ligand>
</feature>
<dbReference type="EMBL" id="BRXZ01000309">
    <property type="protein sequence ID" value="GMI09315.1"/>
    <property type="molecule type" value="Genomic_DNA"/>
</dbReference>
<dbReference type="OrthoDB" id="354304at2759"/>
<gene>
    <name evidence="8" type="ORF">TrRE_jg9897</name>
</gene>
<keyword evidence="3" id="KW-0324">Glycolysis</keyword>
<dbReference type="Gene3D" id="3.40.50.1240">
    <property type="entry name" value="Phosphoglycerate mutase-like"/>
    <property type="match status" value="1"/>
</dbReference>
<dbReference type="GO" id="GO:0006096">
    <property type="term" value="P:glycolytic process"/>
    <property type="evidence" value="ECO:0007669"/>
    <property type="project" value="UniProtKB-KW"/>
</dbReference>
<feature type="compositionally biased region" description="Gly residues" evidence="7">
    <location>
        <begin position="334"/>
        <end position="350"/>
    </location>
</feature>